<evidence type="ECO:0000256" key="4">
    <source>
        <dbReference type="ARBA" id="ARBA00023002"/>
    </source>
</evidence>
<evidence type="ECO:0000256" key="1">
    <source>
        <dbReference type="ARBA" id="ARBA00001971"/>
    </source>
</evidence>
<comment type="similarity">
    <text evidence="2">Belongs to the cytochrome P450 family.</text>
</comment>
<accession>A0A8H6AKJ9</accession>
<organism evidence="7 8">
    <name type="scientific">Botrytis fragariae</name>
    <dbReference type="NCBI Taxonomy" id="1964551"/>
    <lineage>
        <taxon>Eukaryota</taxon>
        <taxon>Fungi</taxon>
        <taxon>Dikarya</taxon>
        <taxon>Ascomycota</taxon>
        <taxon>Pezizomycotina</taxon>
        <taxon>Leotiomycetes</taxon>
        <taxon>Helotiales</taxon>
        <taxon>Sclerotiniaceae</taxon>
        <taxon>Botrytis</taxon>
    </lineage>
</organism>
<dbReference type="GeneID" id="59265968"/>
<keyword evidence="6" id="KW-1133">Transmembrane helix</keyword>
<protein>
    <submittedName>
        <fullName evidence="7">Putative cytochrome p450 protein</fullName>
    </submittedName>
</protein>
<evidence type="ECO:0000256" key="2">
    <source>
        <dbReference type="ARBA" id="ARBA00010617"/>
    </source>
</evidence>
<keyword evidence="4" id="KW-0560">Oxidoreductase</keyword>
<comment type="caution">
    <text evidence="7">The sequence shown here is derived from an EMBL/GenBank/DDBJ whole genome shotgun (WGS) entry which is preliminary data.</text>
</comment>
<dbReference type="RefSeq" id="XP_037187934.1">
    <property type="nucleotide sequence ID" value="XM_037342276.1"/>
</dbReference>
<dbReference type="PANTHER" id="PTHR46206">
    <property type="entry name" value="CYTOCHROME P450"/>
    <property type="match status" value="1"/>
</dbReference>
<dbReference type="EMBL" id="JABFCT010000019">
    <property type="protein sequence ID" value="KAF5868985.1"/>
    <property type="molecule type" value="Genomic_DNA"/>
</dbReference>
<sequence length="138" mass="15921">MINFNETVARGREHQRLSLAIVFMILYTASTLAQYLRTAKVPLVGSRFFLEPQFVTNFRFFCHAGGVLNDGYDRFKHTTFKFIRADTEILVLPAKYINELRNLPSTIASPTLAHVHNLTGRHTNMDVILRNNLHFRTL</sequence>
<gene>
    <name evidence="7" type="ORF">Bfra_011952</name>
</gene>
<dbReference type="Proteomes" id="UP000531561">
    <property type="component" value="Unassembled WGS sequence"/>
</dbReference>
<keyword evidence="5" id="KW-0408">Iron</keyword>
<keyword evidence="8" id="KW-1185">Reference proteome</keyword>
<keyword evidence="3" id="KW-0479">Metal-binding</keyword>
<keyword evidence="6" id="KW-0812">Transmembrane</keyword>
<evidence type="ECO:0000256" key="5">
    <source>
        <dbReference type="ARBA" id="ARBA00023004"/>
    </source>
</evidence>
<evidence type="ECO:0000313" key="8">
    <source>
        <dbReference type="Proteomes" id="UP000531561"/>
    </source>
</evidence>
<dbReference type="GO" id="GO:0046872">
    <property type="term" value="F:metal ion binding"/>
    <property type="evidence" value="ECO:0007669"/>
    <property type="project" value="UniProtKB-KW"/>
</dbReference>
<dbReference type="AlphaFoldDB" id="A0A8H6AKJ9"/>
<dbReference type="OrthoDB" id="1844152at2759"/>
<keyword evidence="6" id="KW-0472">Membrane</keyword>
<dbReference type="GO" id="GO:0016491">
    <property type="term" value="F:oxidoreductase activity"/>
    <property type="evidence" value="ECO:0007669"/>
    <property type="project" value="UniProtKB-KW"/>
</dbReference>
<feature type="transmembrane region" description="Helical" evidence="6">
    <location>
        <begin position="17"/>
        <end position="36"/>
    </location>
</feature>
<reference evidence="7 8" key="1">
    <citation type="journal article" date="2020" name="Phytopathology">
        <title>A high-quality genome resource of Botrytis fragariae, a new and rapidly spreading fungal pathogen causing strawberry gray mold in the U.S.A.</title>
        <authorList>
            <person name="Wu Y."/>
            <person name="Saski C.A."/>
            <person name="Schnabel G."/>
            <person name="Xiao S."/>
            <person name="Hu M."/>
        </authorList>
    </citation>
    <scope>NUCLEOTIDE SEQUENCE [LARGE SCALE GENOMIC DNA]</scope>
    <source>
        <strain evidence="7 8">BVB16</strain>
    </source>
</reference>
<name>A0A8H6AKJ9_9HELO</name>
<proteinExistence type="inferred from homology"/>
<comment type="cofactor">
    <cofactor evidence="1">
        <name>heme</name>
        <dbReference type="ChEBI" id="CHEBI:30413"/>
    </cofactor>
</comment>
<evidence type="ECO:0000313" key="7">
    <source>
        <dbReference type="EMBL" id="KAF5868985.1"/>
    </source>
</evidence>
<evidence type="ECO:0000256" key="6">
    <source>
        <dbReference type="SAM" id="Phobius"/>
    </source>
</evidence>
<evidence type="ECO:0000256" key="3">
    <source>
        <dbReference type="ARBA" id="ARBA00022723"/>
    </source>
</evidence>